<dbReference type="InterPro" id="IPR036291">
    <property type="entry name" value="NAD(P)-bd_dom_sf"/>
</dbReference>
<dbReference type="GO" id="GO:0016491">
    <property type="term" value="F:oxidoreductase activity"/>
    <property type="evidence" value="ECO:0007669"/>
    <property type="project" value="UniProtKB-KW"/>
</dbReference>
<dbReference type="CDD" id="cd05251">
    <property type="entry name" value="NmrA_like_SDR_a"/>
    <property type="match status" value="1"/>
</dbReference>
<evidence type="ECO:0000256" key="1">
    <source>
        <dbReference type="ARBA" id="ARBA00006328"/>
    </source>
</evidence>
<keyword evidence="3" id="KW-0560">Oxidoreductase</keyword>
<dbReference type="InterPro" id="IPR051164">
    <property type="entry name" value="NmrA-like_oxidored"/>
</dbReference>
<dbReference type="OrthoDB" id="419598at2759"/>
<evidence type="ECO:0000313" key="5">
    <source>
        <dbReference type="EMBL" id="KAF2009743.1"/>
    </source>
</evidence>
<sequence length="317" mass="34304">MNSKTVLVTRATGSQGKAAAHHLLKSGWKVHALIRDTKDARAQALADEGAILFEGTLSNTEAVESAIQGCSAIFLNQMPSFTDDSETKEALSLITIAKSVGVKHIVHSTSLPISGPELRSKYSAPPASILAPALLGKADVENLIRGSGISWTIIRPGFFMSNFLDAPKCYFPSLSEGQFVTNFLPSTTVSLVSPDDIGAFAAAALDNPAKFDGKEISLASQLLKPSEIVSTIESVSGRKIDLVFKEDEEWQKGNTKEARARDIASLNINEIYELGQIVSRDLDGLVNIRNLESYGVPLTSFRDFLEKNKHLMPFHST</sequence>
<feature type="domain" description="NmrA-like" evidence="4">
    <location>
        <begin position="3"/>
        <end position="246"/>
    </location>
</feature>
<proteinExistence type="inferred from homology"/>
<keyword evidence="6" id="KW-1185">Reference proteome</keyword>
<dbReference type="RefSeq" id="XP_033378082.1">
    <property type="nucleotide sequence ID" value="XM_033534671.1"/>
</dbReference>
<name>A0A6A5X9Y1_9PLEO</name>
<evidence type="ECO:0000259" key="4">
    <source>
        <dbReference type="Pfam" id="PF05368"/>
    </source>
</evidence>
<keyword evidence="2" id="KW-0521">NADP</keyword>
<accession>A0A6A5X9Y1</accession>
<evidence type="ECO:0000256" key="2">
    <source>
        <dbReference type="ARBA" id="ARBA00022857"/>
    </source>
</evidence>
<reference evidence="5" key="1">
    <citation type="journal article" date="2020" name="Stud. Mycol.">
        <title>101 Dothideomycetes genomes: a test case for predicting lifestyles and emergence of pathogens.</title>
        <authorList>
            <person name="Haridas S."/>
            <person name="Albert R."/>
            <person name="Binder M."/>
            <person name="Bloem J."/>
            <person name="Labutti K."/>
            <person name="Salamov A."/>
            <person name="Andreopoulos B."/>
            <person name="Baker S."/>
            <person name="Barry K."/>
            <person name="Bills G."/>
            <person name="Bluhm B."/>
            <person name="Cannon C."/>
            <person name="Castanera R."/>
            <person name="Culley D."/>
            <person name="Daum C."/>
            <person name="Ezra D."/>
            <person name="Gonzalez J."/>
            <person name="Henrissat B."/>
            <person name="Kuo A."/>
            <person name="Liang C."/>
            <person name="Lipzen A."/>
            <person name="Lutzoni F."/>
            <person name="Magnuson J."/>
            <person name="Mondo S."/>
            <person name="Nolan M."/>
            <person name="Ohm R."/>
            <person name="Pangilinan J."/>
            <person name="Park H.-J."/>
            <person name="Ramirez L."/>
            <person name="Alfaro M."/>
            <person name="Sun H."/>
            <person name="Tritt A."/>
            <person name="Yoshinaga Y."/>
            <person name="Zwiers L.-H."/>
            <person name="Turgeon B."/>
            <person name="Goodwin S."/>
            <person name="Spatafora J."/>
            <person name="Crous P."/>
            <person name="Grigoriev I."/>
        </authorList>
    </citation>
    <scope>NUCLEOTIDE SEQUENCE</scope>
    <source>
        <strain evidence="5">CBS 175.79</strain>
    </source>
</reference>
<dbReference type="Pfam" id="PF05368">
    <property type="entry name" value="NmrA"/>
    <property type="match status" value="1"/>
</dbReference>
<dbReference type="PANTHER" id="PTHR42748:SF30">
    <property type="entry name" value="NMRA-LIKE DOMAIN-CONTAINING PROTEIN"/>
    <property type="match status" value="1"/>
</dbReference>
<dbReference type="GO" id="GO:0005634">
    <property type="term" value="C:nucleus"/>
    <property type="evidence" value="ECO:0007669"/>
    <property type="project" value="TreeGrafter"/>
</dbReference>
<dbReference type="PANTHER" id="PTHR42748">
    <property type="entry name" value="NITROGEN METABOLITE REPRESSION PROTEIN NMRA FAMILY MEMBER"/>
    <property type="match status" value="1"/>
</dbReference>
<dbReference type="GeneID" id="54292068"/>
<dbReference type="AlphaFoldDB" id="A0A6A5X9Y1"/>
<evidence type="ECO:0000313" key="6">
    <source>
        <dbReference type="Proteomes" id="UP000799778"/>
    </source>
</evidence>
<dbReference type="SUPFAM" id="SSF51735">
    <property type="entry name" value="NAD(P)-binding Rossmann-fold domains"/>
    <property type="match status" value="1"/>
</dbReference>
<dbReference type="Proteomes" id="UP000799778">
    <property type="component" value="Unassembled WGS sequence"/>
</dbReference>
<evidence type="ECO:0000256" key="3">
    <source>
        <dbReference type="ARBA" id="ARBA00023002"/>
    </source>
</evidence>
<dbReference type="InterPro" id="IPR008030">
    <property type="entry name" value="NmrA-like"/>
</dbReference>
<dbReference type="Gene3D" id="3.40.50.720">
    <property type="entry name" value="NAD(P)-binding Rossmann-like Domain"/>
    <property type="match status" value="1"/>
</dbReference>
<comment type="similarity">
    <text evidence="1">Belongs to the NmrA-type oxidoreductase family.</text>
</comment>
<protein>
    <submittedName>
        <fullName evidence="5">NAD(P)-binding protein</fullName>
    </submittedName>
</protein>
<organism evidence="5 6">
    <name type="scientific">Aaosphaeria arxii CBS 175.79</name>
    <dbReference type="NCBI Taxonomy" id="1450172"/>
    <lineage>
        <taxon>Eukaryota</taxon>
        <taxon>Fungi</taxon>
        <taxon>Dikarya</taxon>
        <taxon>Ascomycota</taxon>
        <taxon>Pezizomycotina</taxon>
        <taxon>Dothideomycetes</taxon>
        <taxon>Pleosporomycetidae</taxon>
        <taxon>Pleosporales</taxon>
        <taxon>Pleosporales incertae sedis</taxon>
        <taxon>Aaosphaeria</taxon>
    </lineage>
</organism>
<dbReference type="EMBL" id="ML978078">
    <property type="protein sequence ID" value="KAF2009743.1"/>
    <property type="molecule type" value="Genomic_DNA"/>
</dbReference>
<gene>
    <name evidence="5" type="ORF">BU24DRAFT_81496</name>
</gene>